<dbReference type="OMA" id="HEENAHE"/>
<comment type="function">
    <text evidence="12">Glutamate-gated receptor that probably acts as a non-selective cation channel. May be involved in light-signal transduction and calcium homeostasis via the regulation of calcium influx into cells.</text>
</comment>
<dbReference type="Pfam" id="PF01094">
    <property type="entry name" value="ANF_receptor"/>
    <property type="match status" value="2"/>
</dbReference>
<gene>
    <name evidence="17" type="ORF">C5167_036561</name>
</gene>
<evidence type="ECO:0000256" key="11">
    <source>
        <dbReference type="ARBA" id="ARBA00023303"/>
    </source>
</evidence>
<evidence type="ECO:0000256" key="6">
    <source>
        <dbReference type="ARBA" id="ARBA00023065"/>
    </source>
</evidence>
<keyword evidence="15" id="KW-0732">Signal</keyword>
<evidence type="ECO:0000259" key="16">
    <source>
        <dbReference type="SMART" id="SM00079"/>
    </source>
</evidence>
<protein>
    <recommendedName>
        <fullName evidence="16">Ionotropic glutamate receptor C-terminal domain-containing protein</fullName>
    </recommendedName>
</protein>
<evidence type="ECO:0000256" key="7">
    <source>
        <dbReference type="ARBA" id="ARBA00023136"/>
    </source>
</evidence>
<dbReference type="Gramene" id="RZC43612">
    <property type="protein sequence ID" value="RZC43612"/>
    <property type="gene ID" value="C5167_036561"/>
</dbReference>
<dbReference type="SUPFAM" id="SSF53822">
    <property type="entry name" value="Periplasmic binding protein-like I"/>
    <property type="match status" value="2"/>
</dbReference>
<evidence type="ECO:0000256" key="1">
    <source>
        <dbReference type="ARBA" id="ARBA00004141"/>
    </source>
</evidence>
<dbReference type="CDD" id="cd13686">
    <property type="entry name" value="GluR_Plant"/>
    <property type="match status" value="1"/>
</dbReference>
<feature type="transmembrane region" description="Helical" evidence="14">
    <location>
        <begin position="597"/>
        <end position="615"/>
    </location>
</feature>
<dbReference type="CDD" id="cd19990">
    <property type="entry name" value="PBP1_GABAb_receptor_plant"/>
    <property type="match status" value="2"/>
</dbReference>
<keyword evidence="10" id="KW-1071">Ligand-gated ion channel</keyword>
<evidence type="ECO:0000256" key="13">
    <source>
        <dbReference type="SAM" id="MobiDB-lite"/>
    </source>
</evidence>
<dbReference type="Gene3D" id="3.40.190.10">
    <property type="entry name" value="Periplasmic binding protein-like II"/>
    <property type="match status" value="2"/>
</dbReference>
<evidence type="ECO:0000256" key="4">
    <source>
        <dbReference type="ARBA" id="ARBA00022692"/>
    </source>
</evidence>
<dbReference type="InterPro" id="IPR015683">
    <property type="entry name" value="Ionotropic_Glu_rcpt"/>
</dbReference>
<proteinExistence type="predicted"/>
<dbReference type="SUPFAM" id="SSF53850">
    <property type="entry name" value="Periplasmic binding protein-like II"/>
    <property type="match status" value="1"/>
</dbReference>
<dbReference type="GO" id="GO:0016020">
    <property type="term" value="C:membrane"/>
    <property type="evidence" value="ECO:0007669"/>
    <property type="project" value="UniProtKB-SubCell"/>
</dbReference>
<evidence type="ECO:0000256" key="3">
    <source>
        <dbReference type="ARBA" id="ARBA00022448"/>
    </source>
</evidence>
<feature type="transmembrane region" description="Helical" evidence="14">
    <location>
        <begin position="657"/>
        <end position="677"/>
    </location>
</feature>
<dbReference type="InterPro" id="IPR044440">
    <property type="entry name" value="GABAb_receptor_plant_PBP1"/>
</dbReference>
<evidence type="ECO:0000256" key="9">
    <source>
        <dbReference type="ARBA" id="ARBA00023180"/>
    </source>
</evidence>
<keyword evidence="6" id="KW-0406">Ion transport</keyword>
<dbReference type="InterPro" id="IPR028082">
    <property type="entry name" value="Peripla_BP_I"/>
</dbReference>
<feature type="chain" id="PRO_5021384294" description="Ionotropic glutamate receptor C-terminal domain-containing protein" evidence="15">
    <location>
        <begin position="31"/>
        <end position="1384"/>
    </location>
</feature>
<name>A0A4Y7I7E5_PAPSO</name>
<keyword evidence="8" id="KW-0675">Receptor</keyword>
<evidence type="ECO:0000256" key="8">
    <source>
        <dbReference type="ARBA" id="ARBA00023170"/>
    </source>
</evidence>
<sequence length="1384" mass="154674">MSFFIFVTMKKLCRSLIFLFFCLPLSFVETQNNGVRDGKAIFHVGVILDLTSTIGNVTDACISIAISNFYKIHPNQNTMVVTHIRDSKGDPITATTAALDLINTFGVKAIIGLESSVGGEFVAYIGSKDHVPILSFSPTHSFISPSQVPYFVRVAQNDSSQVKAVASIIQAYKLKELSIIHDDSQLGSALVPSLTVALFDVGAHVCNRTILPSMANATIVNNSLLELKSMRSKVFIVHTSPSLAATFFLNVQKQGMMDDGYVWIITTAIADVLSYMNPSVLRSMNGVIGVKTYVPESKSLGKFSIQFQKRFKQDHPKLYISQPSIHALWAYDVMFLMAMVANKVQPHFNDKNSSSSPPANKKGNRNVPDLFDSGVSPMGSKILQIIQAENFVGLSGEIEFIDGQLNSNTYRIVNVLNKRDRTIGYWTPNVGFSKGLDKNKMQKNYSTDECDLASVTWPGGSKATPKAMTLTIGVPYKTGFLEFMNVSRDKKTDPWNVTGFSKDVFENVMQGLTYEYNYVPYEINGVSAGDYDNLSYCVYTKQFDAVVGDVTIISSRSKYVEFSQPYSDSGVRMIIRRTDESFTNDSWWFLWPWTKDLWFTTIAFFLSTGFAVWIFERGKNPEFQGPLSQQLGKYLSFSFSISVFAHKEKLESNYSRFIVSLWSFAVYILMGCFIANLTASLTMKNLQVGTVTGSVGYQSGSFVPGLLKDLGYSKLVELSTIEEYASALKDGRVSAIYDEIPYIKVFLERYCDEFTVTGPTYPAGGFGFVFPLDSPLVSYVSHKVLEFAEANKTKGVARKWFDSDSCYDTSQKNNTASSQPLRLYSFRSVFITMGVASALTLCMFFASDLVYKSARKNGSISDNPTDRTRVNNHELMVMGQNTTGEVEEFQVGVVIDANTSVAKVWLTCMDMALSDFYASHKNYKTRLVLHVMDSKSDVLDASSAGMVSLTLPHHVTALHLIQNVKVQAIIGPTTSAQAVNIAHLGKRYQVPVFSFSATSPSISLSQNPYFIRTSINESSQVNAIAAVVKKFGWREVVPLYEDTEYGHGVIPYLMDAFQNINTRVPYRSVFPSEATDDQITQELNKLDKMQTRVLILHMLSPLGLRIFDKAKVLGMMSKGYAWIITSGLSTELNSLEPSDIDTMQGVLGIRPYISQHKEVAAFEGKWKIKFRKEYPDIERKLDILGIWAYDTTWEMASAVEKPSNSSDILRMGPQLLQDLSNFKFEGLSWEFQLVDRQLQSDAFQILNICGSGFRDIGIWKPSDGTNKLNLHPVLWPGDAKDKPKGWEIPLKDRKLRIGVPIKDGFNEFVKTTNNSCNGTKYDVTGYCIDVFTAAIEMLPYCVPHEFIPYKKNESGKAGSYYDDLVHQVEVQLGMLLLQQLDHDM</sequence>
<evidence type="ECO:0000313" key="17">
    <source>
        <dbReference type="EMBL" id="RZC43612.1"/>
    </source>
</evidence>
<evidence type="ECO:0000313" key="18">
    <source>
        <dbReference type="Proteomes" id="UP000316621"/>
    </source>
</evidence>
<evidence type="ECO:0000256" key="12">
    <source>
        <dbReference type="ARBA" id="ARBA00049638"/>
    </source>
</evidence>
<keyword evidence="5 14" id="KW-1133">Transmembrane helix</keyword>
<dbReference type="PANTHER" id="PTHR34836:SF1">
    <property type="entry name" value="OS09G0428600 PROTEIN"/>
    <property type="match status" value="1"/>
</dbReference>
<keyword evidence="9" id="KW-0325">Glycoprotein</keyword>
<feature type="domain" description="Ionotropic glutamate receptor C-terminal" evidence="16">
    <location>
        <begin position="469"/>
        <end position="803"/>
    </location>
</feature>
<comment type="subunit">
    <text evidence="2">May form heteromers.</text>
</comment>
<evidence type="ECO:0000256" key="15">
    <source>
        <dbReference type="SAM" id="SignalP"/>
    </source>
</evidence>
<evidence type="ECO:0000256" key="10">
    <source>
        <dbReference type="ARBA" id="ARBA00023286"/>
    </source>
</evidence>
<evidence type="ECO:0000256" key="2">
    <source>
        <dbReference type="ARBA" id="ARBA00011095"/>
    </source>
</evidence>
<keyword evidence="3" id="KW-0813">Transport</keyword>
<dbReference type="FunFam" id="3.40.50.2300:FF:000188">
    <property type="entry name" value="Glutamate receptor"/>
    <property type="match status" value="2"/>
</dbReference>
<dbReference type="SMART" id="SM00079">
    <property type="entry name" value="PBPe"/>
    <property type="match status" value="1"/>
</dbReference>
<organism evidence="17 18">
    <name type="scientific">Papaver somniferum</name>
    <name type="common">Opium poppy</name>
    <dbReference type="NCBI Taxonomy" id="3469"/>
    <lineage>
        <taxon>Eukaryota</taxon>
        <taxon>Viridiplantae</taxon>
        <taxon>Streptophyta</taxon>
        <taxon>Embryophyta</taxon>
        <taxon>Tracheophyta</taxon>
        <taxon>Spermatophyta</taxon>
        <taxon>Magnoliopsida</taxon>
        <taxon>Ranunculales</taxon>
        <taxon>Papaveraceae</taxon>
        <taxon>Papaveroideae</taxon>
        <taxon>Papaver</taxon>
    </lineage>
</organism>
<evidence type="ECO:0000256" key="14">
    <source>
        <dbReference type="SAM" id="Phobius"/>
    </source>
</evidence>
<dbReference type="InterPro" id="IPR001828">
    <property type="entry name" value="ANF_lig-bd_rcpt"/>
</dbReference>
<keyword evidence="18" id="KW-1185">Reference proteome</keyword>
<keyword evidence="4 14" id="KW-0812">Transmembrane</keyword>
<comment type="subcellular location">
    <subcellularLocation>
        <location evidence="1">Membrane</location>
        <topology evidence="1">Multi-pass membrane protein</topology>
    </subcellularLocation>
</comment>
<dbReference type="Proteomes" id="UP000316621">
    <property type="component" value="Chromosome 1"/>
</dbReference>
<dbReference type="Gene3D" id="3.40.50.2300">
    <property type="match status" value="4"/>
</dbReference>
<dbReference type="GO" id="GO:0015276">
    <property type="term" value="F:ligand-gated monoatomic ion channel activity"/>
    <property type="evidence" value="ECO:0007669"/>
    <property type="project" value="InterPro"/>
</dbReference>
<feature type="signal peptide" evidence="15">
    <location>
        <begin position="1"/>
        <end position="30"/>
    </location>
</feature>
<dbReference type="InterPro" id="IPR001320">
    <property type="entry name" value="Iontro_rcpt_C"/>
</dbReference>
<accession>A0A4Y7I7E5</accession>
<reference evidence="17 18" key="1">
    <citation type="journal article" date="2018" name="Science">
        <title>The opium poppy genome and morphinan production.</title>
        <authorList>
            <person name="Guo L."/>
            <person name="Winzer T."/>
            <person name="Yang X."/>
            <person name="Li Y."/>
            <person name="Ning Z."/>
            <person name="He Z."/>
            <person name="Teodor R."/>
            <person name="Lu Y."/>
            <person name="Bowser T.A."/>
            <person name="Graham I.A."/>
            <person name="Ye K."/>
        </authorList>
    </citation>
    <scope>NUCLEOTIDE SEQUENCE [LARGE SCALE GENOMIC DNA]</scope>
    <source>
        <strain evidence="18">cv. HN1</strain>
        <tissue evidence="17">Leaves</tissue>
    </source>
</reference>
<keyword evidence="7 14" id="KW-0472">Membrane</keyword>
<dbReference type="EMBL" id="CM010715">
    <property type="protein sequence ID" value="RZC43612.1"/>
    <property type="molecule type" value="Genomic_DNA"/>
</dbReference>
<dbReference type="Gene3D" id="1.10.287.70">
    <property type="match status" value="1"/>
</dbReference>
<dbReference type="Pfam" id="PF00060">
    <property type="entry name" value="Lig_chan"/>
    <property type="match status" value="1"/>
</dbReference>
<feature type="region of interest" description="Disordered" evidence="13">
    <location>
        <begin position="348"/>
        <end position="370"/>
    </location>
</feature>
<keyword evidence="11" id="KW-0407">Ion channel</keyword>
<dbReference type="PANTHER" id="PTHR34836">
    <property type="entry name" value="OS06G0188250 PROTEIN"/>
    <property type="match status" value="1"/>
</dbReference>
<evidence type="ECO:0000256" key="5">
    <source>
        <dbReference type="ARBA" id="ARBA00022989"/>
    </source>
</evidence>